<dbReference type="AlphaFoldDB" id="A0A7Z2ZN09"/>
<reference evidence="2 3" key="1">
    <citation type="submission" date="2020-04" db="EMBL/GenBank/DDBJ databases">
        <title>Genome sequencing of novel species.</title>
        <authorList>
            <person name="Heo J."/>
            <person name="Kim S.-J."/>
            <person name="Kim J.-S."/>
            <person name="Hong S.-B."/>
            <person name="Kwon S.-W."/>
        </authorList>
    </citation>
    <scope>NUCLEOTIDE SEQUENCE [LARGE SCALE GENOMIC DNA]</scope>
    <source>
        <strain evidence="2 3">MFER-1</strain>
    </source>
</reference>
<accession>A0A7Z2ZN09</accession>
<keyword evidence="3" id="KW-1185">Reference proteome</keyword>
<gene>
    <name evidence="2" type="ORF">HH215_20785</name>
</gene>
<dbReference type="InterPro" id="IPR025097">
    <property type="entry name" value="DUF4023"/>
</dbReference>
<evidence type="ECO:0000313" key="2">
    <source>
        <dbReference type="EMBL" id="QJD85370.1"/>
    </source>
</evidence>
<feature type="region of interest" description="Disordered" evidence="1">
    <location>
        <begin position="1"/>
        <end position="47"/>
    </location>
</feature>
<dbReference type="EMBL" id="CP051680">
    <property type="protein sequence ID" value="QJD85370.1"/>
    <property type="molecule type" value="Genomic_DNA"/>
</dbReference>
<proteinExistence type="predicted"/>
<dbReference type="RefSeq" id="WP_169281632.1">
    <property type="nucleotide sequence ID" value="NZ_CP051680.1"/>
</dbReference>
<dbReference type="Pfam" id="PF13215">
    <property type="entry name" value="DUF4023"/>
    <property type="match status" value="1"/>
</dbReference>
<sequence>MDDTSEFVAKLHDTQRKDKMNRQRQGRGDSSEKSGQKLPGKQHSTNK</sequence>
<organism evidence="2 3">
    <name type="scientific">Cohnella herbarum</name>
    <dbReference type="NCBI Taxonomy" id="2728023"/>
    <lineage>
        <taxon>Bacteria</taxon>
        <taxon>Bacillati</taxon>
        <taxon>Bacillota</taxon>
        <taxon>Bacilli</taxon>
        <taxon>Bacillales</taxon>
        <taxon>Paenibacillaceae</taxon>
        <taxon>Cohnella</taxon>
    </lineage>
</organism>
<evidence type="ECO:0000256" key="1">
    <source>
        <dbReference type="SAM" id="MobiDB-lite"/>
    </source>
</evidence>
<feature type="compositionally biased region" description="Basic and acidic residues" evidence="1">
    <location>
        <begin position="9"/>
        <end position="35"/>
    </location>
</feature>
<dbReference type="KEGG" id="cheb:HH215_20785"/>
<evidence type="ECO:0000313" key="3">
    <source>
        <dbReference type="Proteomes" id="UP000502248"/>
    </source>
</evidence>
<dbReference type="Proteomes" id="UP000502248">
    <property type="component" value="Chromosome"/>
</dbReference>
<name>A0A7Z2ZN09_9BACL</name>
<protein>
    <submittedName>
        <fullName evidence="2">DUF4023 family protein</fullName>
    </submittedName>
</protein>